<dbReference type="PATRIC" id="fig|1423729.3.peg.1861"/>
<proteinExistence type="predicted"/>
<dbReference type="Proteomes" id="UP000051131">
    <property type="component" value="Unassembled WGS sequence"/>
</dbReference>
<name>A0A0R2CNB1_9LACO</name>
<dbReference type="EMBL" id="AYZE01000017">
    <property type="protein sequence ID" value="KRM90009.1"/>
    <property type="molecule type" value="Genomic_DNA"/>
</dbReference>
<keyword evidence="2" id="KW-1185">Reference proteome</keyword>
<dbReference type="STRING" id="1423729.FC80_GL001832"/>
<dbReference type="AlphaFoldDB" id="A0A0R2CNB1"/>
<gene>
    <name evidence="1" type="ORF">FC80_GL001832</name>
</gene>
<evidence type="ECO:0000313" key="2">
    <source>
        <dbReference type="Proteomes" id="UP000051131"/>
    </source>
</evidence>
<reference evidence="1 2" key="1">
    <citation type="journal article" date="2015" name="Genome Announc.">
        <title>Expanding the biotechnology potential of lactobacilli through comparative genomics of 213 strains and associated genera.</title>
        <authorList>
            <person name="Sun Z."/>
            <person name="Harris H.M."/>
            <person name="McCann A."/>
            <person name="Guo C."/>
            <person name="Argimon S."/>
            <person name="Zhang W."/>
            <person name="Yang X."/>
            <person name="Jeffery I.B."/>
            <person name="Cooney J.C."/>
            <person name="Kagawa T.F."/>
            <person name="Liu W."/>
            <person name="Song Y."/>
            <person name="Salvetti E."/>
            <person name="Wrobel A."/>
            <person name="Rasinkangas P."/>
            <person name="Parkhill J."/>
            <person name="Rea M.C."/>
            <person name="O'Sullivan O."/>
            <person name="Ritari J."/>
            <person name="Douillard F.P."/>
            <person name="Paul Ross R."/>
            <person name="Yang R."/>
            <person name="Briner A.E."/>
            <person name="Felis G.E."/>
            <person name="de Vos W.M."/>
            <person name="Barrangou R."/>
            <person name="Klaenhammer T.R."/>
            <person name="Caufield P.W."/>
            <person name="Cui Y."/>
            <person name="Zhang H."/>
            <person name="O'Toole P.W."/>
        </authorList>
    </citation>
    <scope>NUCLEOTIDE SEQUENCE [LARGE SCALE GENOMIC DNA]</scope>
    <source>
        <strain evidence="1 2">DSM 21116</strain>
    </source>
</reference>
<sequence>MMVGGNHEVEIPAFVVWAGNAARETVILVECDFFNRTWVVPRMKSFRPNYGREDFFIF</sequence>
<protein>
    <submittedName>
        <fullName evidence="1">Uncharacterized protein</fullName>
    </submittedName>
</protein>
<organism evidence="1 2">
    <name type="scientific">Liquorilactobacillus cacaonum DSM 21116</name>
    <dbReference type="NCBI Taxonomy" id="1423729"/>
    <lineage>
        <taxon>Bacteria</taxon>
        <taxon>Bacillati</taxon>
        <taxon>Bacillota</taxon>
        <taxon>Bacilli</taxon>
        <taxon>Lactobacillales</taxon>
        <taxon>Lactobacillaceae</taxon>
        <taxon>Liquorilactobacillus</taxon>
    </lineage>
</organism>
<comment type="caution">
    <text evidence="1">The sequence shown here is derived from an EMBL/GenBank/DDBJ whole genome shotgun (WGS) entry which is preliminary data.</text>
</comment>
<evidence type="ECO:0000313" key="1">
    <source>
        <dbReference type="EMBL" id="KRM90009.1"/>
    </source>
</evidence>
<accession>A0A0R2CNB1</accession>